<dbReference type="PROSITE" id="PS00888">
    <property type="entry name" value="CNMP_BINDING_1"/>
    <property type="match status" value="1"/>
</dbReference>
<dbReference type="PROSITE" id="PS51746">
    <property type="entry name" value="PPM_2"/>
    <property type="match status" value="1"/>
</dbReference>
<gene>
    <name evidence="9" type="ORF">TrRE_jg1972</name>
</gene>
<dbReference type="GO" id="GO:0005524">
    <property type="term" value="F:ATP binding"/>
    <property type="evidence" value="ECO:0007669"/>
    <property type="project" value="UniProtKB-KW"/>
</dbReference>
<feature type="non-terminal residue" evidence="9">
    <location>
        <position position="1"/>
    </location>
</feature>
<dbReference type="PRINTS" id="PR00103">
    <property type="entry name" value="CAMPKINASE"/>
</dbReference>
<feature type="domain" description="PPM-type phosphatase" evidence="8">
    <location>
        <begin position="1"/>
        <end position="106"/>
    </location>
</feature>
<name>A0A9W6ZXS1_9STRA</name>
<comment type="caution">
    <text evidence="9">The sequence shown here is derived from an EMBL/GenBank/DDBJ whole genome shotgun (WGS) entry which is preliminary data.</text>
</comment>
<feature type="domain" description="Cyclic nucleotide-binding" evidence="7">
    <location>
        <begin position="184"/>
        <end position="299"/>
    </location>
</feature>
<evidence type="ECO:0000256" key="3">
    <source>
        <dbReference type="ARBA" id="ARBA00022741"/>
    </source>
</evidence>
<dbReference type="Proteomes" id="UP001165082">
    <property type="component" value="Unassembled WGS sequence"/>
</dbReference>
<dbReference type="InterPro" id="IPR018488">
    <property type="entry name" value="cNMP-bd_CS"/>
</dbReference>
<dbReference type="PANTHER" id="PTHR24353">
    <property type="entry name" value="CYCLIC NUCLEOTIDE-DEPENDENT PROTEIN KINASE"/>
    <property type="match status" value="1"/>
</dbReference>
<keyword evidence="10" id="KW-1185">Reference proteome</keyword>
<dbReference type="InterPro" id="IPR018490">
    <property type="entry name" value="cNMP-bd_dom_sf"/>
</dbReference>
<dbReference type="SMART" id="SM00100">
    <property type="entry name" value="cNMP"/>
    <property type="match status" value="2"/>
</dbReference>
<protein>
    <recommendedName>
        <fullName evidence="11">cGMP-dependent protein kinase</fullName>
    </recommendedName>
</protein>
<dbReference type="Pfam" id="PF00481">
    <property type="entry name" value="PP2C"/>
    <property type="match status" value="1"/>
</dbReference>
<dbReference type="InterPro" id="IPR014710">
    <property type="entry name" value="RmlC-like_jellyroll"/>
</dbReference>
<dbReference type="PROSITE" id="PS50011">
    <property type="entry name" value="PROTEIN_KINASE_DOM"/>
    <property type="match status" value="1"/>
</dbReference>
<dbReference type="PROSITE" id="PS00889">
    <property type="entry name" value="CNMP_BINDING_2"/>
    <property type="match status" value="1"/>
</dbReference>
<dbReference type="EMBL" id="BRXZ01000977">
    <property type="protein sequence ID" value="GMH58965.1"/>
    <property type="molecule type" value="Genomic_DNA"/>
</dbReference>
<dbReference type="GO" id="GO:0005952">
    <property type="term" value="C:cAMP-dependent protein kinase complex"/>
    <property type="evidence" value="ECO:0007669"/>
    <property type="project" value="TreeGrafter"/>
</dbReference>
<dbReference type="InterPro" id="IPR036457">
    <property type="entry name" value="PPM-type-like_dom_sf"/>
</dbReference>
<feature type="domain" description="Cyclic nucleotide-binding" evidence="7">
    <location>
        <begin position="315"/>
        <end position="417"/>
    </location>
</feature>
<dbReference type="InterPro" id="IPR011009">
    <property type="entry name" value="Kinase-like_dom_sf"/>
</dbReference>
<evidence type="ECO:0000313" key="9">
    <source>
        <dbReference type="EMBL" id="GMH58965.1"/>
    </source>
</evidence>
<keyword evidence="4" id="KW-0418">Kinase</keyword>
<dbReference type="InterPro" id="IPR000595">
    <property type="entry name" value="cNMP-bd_dom"/>
</dbReference>
<dbReference type="AlphaFoldDB" id="A0A9W6ZXS1"/>
<sequence length="762" mass="84863">PPRIWHPQGEYPGTAFTRSLGDMYAEELGVFAEPEVITRQVSPDDKMVVIASDGVFEFLTNQSVIDMCCKFKDPLEACRAVVAESYELWLQYEMRTDDITMIAIFLDEVGSKGPTKGSQGVDVKDIAISGIRPVRRQPSRQKKKALMKARSSADDQDFDMQQYISPKSDHEKARISEAIKASFLFQHISPSSRELLFSVMEKVKVKKGEWVIKQGEEGDKFYIVDNGRFEVRIQEESKLNNNADGGKLVHVYRSGNGSHPSFGELALMYSTPRAASIIADSPGQLWALHRNVFRKVLMRRSGRKELIHTLRKIELFKCLNVQQVQQLADIMTEVQYEAGETIVKQGSTGDSFYVIRTGNCIKSSKKVMRNTQETLGENDFFGEGALLSQETRAYSVVTSHNAKLVTVDRGTFESKIGNLSKMISEDKKRRDERSFALSGAGPPLNTISKRGAVVVDDSSITVACEAGGKFGSLRIVFKAEVVKLHHEESSMREMDLLKTLSKSSAFSNCSSLPTLKSTYTDAHCLYALYEEAMSCSVANLVDDFEGVWEESCVKHIAMCVLLGLEAIHSQGVVFRGISPEHLLIATDGNVILADFHYARQNPEGNVTICGAPEYLAPEVVQQQGHGLPSDFWTMGIVLYELFQNETPFFAPNEVDVYAKICRHPAGGLDKGIKEGSPLHGATLSRCLKFLNKIMDPNPAKRGGSATDLKKDTWFTPSEWKKLSCPVVRDMAMSHLAERTAAKDESASKFQEFKGKNDWCDGW</sequence>
<organism evidence="9 10">
    <name type="scientific">Triparma retinervis</name>
    <dbReference type="NCBI Taxonomy" id="2557542"/>
    <lineage>
        <taxon>Eukaryota</taxon>
        <taxon>Sar</taxon>
        <taxon>Stramenopiles</taxon>
        <taxon>Ochrophyta</taxon>
        <taxon>Bolidophyceae</taxon>
        <taxon>Parmales</taxon>
        <taxon>Triparmaceae</taxon>
        <taxon>Triparma</taxon>
    </lineage>
</organism>
<dbReference type="Gene3D" id="1.10.510.10">
    <property type="entry name" value="Transferase(Phosphotransferase) domain 1"/>
    <property type="match status" value="1"/>
</dbReference>
<dbReference type="SUPFAM" id="SSF51206">
    <property type="entry name" value="cAMP-binding domain-like"/>
    <property type="match status" value="2"/>
</dbReference>
<keyword evidence="1" id="KW-0723">Serine/threonine-protein kinase</keyword>
<evidence type="ECO:0000259" key="7">
    <source>
        <dbReference type="PROSITE" id="PS50042"/>
    </source>
</evidence>
<dbReference type="OrthoDB" id="10264738at2759"/>
<dbReference type="SUPFAM" id="SSF56112">
    <property type="entry name" value="Protein kinase-like (PK-like)"/>
    <property type="match status" value="1"/>
</dbReference>
<evidence type="ECO:0000259" key="8">
    <source>
        <dbReference type="PROSITE" id="PS51746"/>
    </source>
</evidence>
<evidence type="ECO:0008006" key="11">
    <source>
        <dbReference type="Google" id="ProtNLM"/>
    </source>
</evidence>
<accession>A0A9W6ZXS1</accession>
<dbReference type="CDD" id="cd00038">
    <property type="entry name" value="CAP_ED"/>
    <property type="match status" value="2"/>
</dbReference>
<evidence type="ECO:0000259" key="6">
    <source>
        <dbReference type="PROSITE" id="PS50011"/>
    </source>
</evidence>
<dbReference type="Pfam" id="PF00069">
    <property type="entry name" value="Pkinase"/>
    <property type="match status" value="1"/>
</dbReference>
<evidence type="ECO:0000256" key="4">
    <source>
        <dbReference type="ARBA" id="ARBA00022777"/>
    </source>
</evidence>
<dbReference type="Gene3D" id="3.30.200.20">
    <property type="entry name" value="Phosphorylase Kinase, domain 1"/>
    <property type="match status" value="1"/>
</dbReference>
<dbReference type="Pfam" id="PF00027">
    <property type="entry name" value="cNMP_binding"/>
    <property type="match status" value="2"/>
</dbReference>
<dbReference type="GO" id="GO:0004691">
    <property type="term" value="F:cAMP-dependent protein kinase activity"/>
    <property type="evidence" value="ECO:0007669"/>
    <property type="project" value="TreeGrafter"/>
</dbReference>
<dbReference type="InterPro" id="IPR001932">
    <property type="entry name" value="PPM-type_phosphatase-like_dom"/>
</dbReference>
<dbReference type="Gene3D" id="3.60.40.10">
    <property type="entry name" value="PPM-type phosphatase domain"/>
    <property type="match status" value="1"/>
</dbReference>
<reference evidence="9" key="1">
    <citation type="submission" date="2022-07" db="EMBL/GenBank/DDBJ databases">
        <title>Genome analysis of Parmales, a sister group of diatoms, reveals the evolutionary specialization of diatoms from phago-mixotrophs to photoautotrophs.</title>
        <authorList>
            <person name="Ban H."/>
            <person name="Sato S."/>
            <person name="Yoshikawa S."/>
            <person name="Kazumasa Y."/>
            <person name="Nakamura Y."/>
            <person name="Ichinomiya M."/>
            <person name="Saitoh K."/>
            <person name="Sato N."/>
            <person name="Blanc-Mathieu R."/>
            <person name="Endo H."/>
            <person name="Kuwata A."/>
            <person name="Ogata H."/>
        </authorList>
    </citation>
    <scope>NUCLEOTIDE SEQUENCE</scope>
</reference>
<evidence type="ECO:0000256" key="2">
    <source>
        <dbReference type="ARBA" id="ARBA00022679"/>
    </source>
</evidence>
<dbReference type="Gene3D" id="2.60.120.10">
    <property type="entry name" value="Jelly Rolls"/>
    <property type="match status" value="2"/>
</dbReference>
<dbReference type="InterPro" id="IPR000719">
    <property type="entry name" value="Prot_kinase_dom"/>
</dbReference>
<dbReference type="PROSITE" id="PS50042">
    <property type="entry name" value="CNMP_BINDING_3"/>
    <property type="match status" value="2"/>
</dbReference>
<dbReference type="SUPFAM" id="SSF81606">
    <property type="entry name" value="PP2C-like"/>
    <property type="match status" value="1"/>
</dbReference>
<keyword evidence="2" id="KW-0808">Transferase</keyword>
<keyword evidence="3" id="KW-0547">Nucleotide-binding</keyword>
<proteinExistence type="predicted"/>
<keyword evidence="5" id="KW-0067">ATP-binding</keyword>
<feature type="domain" description="Protein kinase" evidence="6">
    <location>
        <begin position="401"/>
        <end position="714"/>
    </location>
</feature>
<evidence type="ECO:0000313" key="10">
    <source>
        <dbReference type="Proteomes" id="UP001165082"/>
    </source>
</evidence>
<dbReference type="SMART" id="SM00220">
    <property type="entry name" value="S_TKc"/>
    <property type="match status" value="1"/>
</dbReference>
<evidence type="ECO:0000256" key="5">
    <source>
        <dbReference type="ARBA" id="ARBA00022840"/>
    </source>
</evidence>
<evidence type="ECO:0000256" key="1">
    <source>
        <dbReference type="ARBA" id="ARBA00022527"/>
    </source>
</evidence>